<dbReference type="PROSITE" id="PS51257">
    <property type="entry name" value="PROKAR_LIPOPROTEIN"/>
    <property type="match status" value="1"/>
</dbReference>
<dbReference type="EMBL" id="BSYI01000008">
    <property type="protein sequence ID" value="GMG82201.1"/>
    <property type="molecule type" value="Genomic_DNA"/>
</dbReference>
<name>A0ABQ6LFV0_9RHOB</name>
<dbReference type="InterPro" id="IPR036328">
    <property type="entry name" value="MliC_sf"/>
</dbReference>
<keyword evidence="3" id="KW-0564">Palmitate</keyword>
<feature type="domain" description="C-type lysozyme inhibitor" evidence="5">
    <location>
        <begin position="36"/>
        <end position="99"/>
    </location>
</feature>
<dbReference type="InterPro" id="IPR018660">
    <property type="entry name" value="MliC"/>
</dbReference>
<reference evidence="6 7" key="1">
    <citation type="submission" date="2023-04" db="EMBL/GenBank/DDBJ databases">
        <title>Marinoamorphus aggregata gen. nov., sp. Nov., isolate from tissue of brittle star Ophioplocus japonicus.</title>
        <authorList>
            <person name="Kawano K."/>
            <person name="Sawayama S."/>
            <person name="Nakagawa S."/>
        </authorList>
    </citation>
    <scope>NUCLEOTIDE SEQUENCE [LARGE SCALE GENOMIC DNA]</scope>
    <source>
        <strain evidence="6 7">NKW23</strain>
    </source>
</reference>
<dbReference type="Pfam" id="PF09864">
    <property type="entry name" value="MliC"/>
    <property type="match status" value="1"/>
</dbReference>
<sequence length="111" mass="11388">MRGGACVRAGAGLMTAVMGLAGCSGDDPDTTRETVYACEQNVGITVAFNPVSRIATVIGLGPAALLLPERKVASGFRYATDRVELRGQGSEASLTVDGATVACRASDLKVR</sequence>
<keyword evidence="7" id="KW-1185">Reference proteome</keyword>
<dbReference type="Proteomes" id="UP001239909">
    <property type="component" value="Unassembled WGS sequence"/>
</dbReference>
<evidence type="ECO:0000313" key="6">
    <source>
        <dbReference type="EMBL" id="GMG82201.1"/>
    </source>
</evidence>
<gene>
    <name evidence="6" type="ORF">LNKW23_14140</name>
</gene>
<dbReference type="RefSeq" id="WP_285670957.1">
    <property type="nucleotide sequence ID" value="NZ_BSYI01000008.1"/>
</dbReference>
<keyword evidence="2" id="KW-0472">Membrane</keyword>
<comment type="caution">
    <text evidence="6">The sequence shown here is derived from an EMBL/GenBank/DDBJ whole genome shotgun (WGS) entry which is preliminary data.</text>
</comment>
<keyword evidence="1" id="KW-0732">Signal</keyword>
<evidence type="ECO:0000256" key="1">
    <source>
        <dbReference type="ARBA" id="ARBA00022729"/>
    </source>
</evidence>
<evidence type="ECO:0000259" key="5">
    <source>
        <dbReference type="Pfam" id="PF09864"/>
    </source>
</evidence>
<protein>
    <recommendedName>
        <fullName evidence="5">C-type lysozyme inhibitor domain-containing protein</fullName>
    </recommendedName>
</protein>
<accession>A0ABQ6LFV0</accession>
<keyword evidence="4" id="KW-0449">Lipoprotein</keyword>
<dbReference type="SUPFAM" id="SSF141488">
    <property type="entry name" value="YdhA-like"/>
    <property type="match status" value="1"/>
</dbReference>
<evidence type="ECO:0000256" key="2">
    <source>
        <dbReference type="ARBA" id="ARBA00023136"/>
    </source>
</evidence>
<evidence type="ECO:0000256" key="4">
    <source>
        <dbReference type="ARBA" id="ARBA00023288"/>
    </source>
</evidence>
<evidence type="ECO:0000256" key="3">
    <source>
        <dbReference type="ARBA" id="ARBA00023139"/>
    </source>
</evidence>
<proteinExistence type="predicted"/>
<organism evidence="6 7">
    <name type="scientific">Paralimibaculum aggregatum</name>
    <dbReference type="NCBI Taxonomy" id="3036245"/>
    <lineage>
        <taxon>Bacteria</taxon>
        <taxon>Pseudomonadati</taxon>
        <taxon>Pseudomonadota</taxon>
        <taxon>Alphaproteobacteria</taxon>
        <taxon>Rhodobacterales</taxon>
        <taxon>Paracoccaceae</taxon>
        <taxon>Paralimibaculum</taxon>
    </lineage>
</organism>
<evidence type="ECO:0000313" key="7">
    <source>
        <dbReference type="Proteomes" id="UP001239909"/>
    </source>
</evidence>
<dbReference type="Gene3D" id="2.40.128.200">
    <property type="match status" value="1"/>
</dbReference>